<proteinExistence type="predicted"/>
<keyword evidence="4" id="KW-1185">Reference proteome</keyword>
<protein>
    <submittedName>
        <fullName evidence="3">Peptidase M23</fullName>
    </submittedName>
</protein>
<evidence type="ECO:0000313" key="3">
    <source>
        <dbReference type="EMBL" id="OBY65363.1"/>
    </source>
</evidence>
<organism evidence="3 4">
    <name type="scientific">Polaribacter vadi</name>
    <dbReference type="NCBI Taxonomy" id="1774273"/>
    <lineage>
        <taxon>Bacteria</taxon>
        <taxon>Pseudomonadati</taxon>
        <taxon>Bacteroidota</taxon>
        <taxon>Flavobacteriia</taxon>
        <taxon>Flavobacteriales</taxon>
        <taxon>Flavobacteriaceae</taxon>
    </lineage>
</organism>
<dbReference type="PANTHER" id="PTHR21666">
    <property type="entry name" value="PEPTIDASE-RELATED"/>
    <property type="match status" value="1"/>
</dbReference>
<dbReference type="InterPro" id="IPR011055">
    <property type="entry name" value="Dup_hybrid_motif"/>
</dbReference>
<dbReference type="SUPFAM" id="SSF51261">
    <property type="entry name" value="Duplicated hybrid motif"/>
    <property type="match status" value="1"/>
</dbReference>
<dbReference type="InterPro" id="IPR016047">
    <property type="entry name" value="M23ase_b-sheet_dom"/>
</dbReference>
<dbReference type="RefSeq" id="WP_065318141.1">
    <property type="nucleotide sequence ID" value="NZ_CP017477.1"/>
</dbReference>
<keyword evidence="1" id="KW-0732">Signal</keyword>
<accession>A0A1B8U0F0</accession>
<sequence length="567" mass="65066">MKHLLILAFLAISSLSFSQEKYPQDYFRDPLDVPIFLSGSFGELRSNHFHAGLDIKTQGKEGLKVYAAAEGYVSRIKVQQFGYGKAIYITHPNGFTTVYGHLSKFNDEIDASVRNIQYEKENYETGNLFFNENEFPVKKGDVIAFSGDTGGSGGPHLHFEIRNTISENIINPLLFGIKVKDTRKPTFQGLKVYALNSDTRINQQNKNFQIPIKKISEGNYTADRTSASGLIGFSVSAFDQFNGVPNKNGIYSLEMLVNGKRVYYHDVEIFSFAQSKFLNLHIDYEHYKTYKKRYQKTHKETANKLSIYKDLINNGKIDIQKNMNYAIEIIAKDFEGNSSSLKFSVVGKESNALFSEIKDTTNYKIVAKKFHKFSQENVTIAFPKNTFYEDVYLDFKVDKKIAKIHTPTIPLDKSFTLTFNVSEYSEDEKEQLYIANLENPKYPRYQYTRKKDSTFYTTSKTLGGYTLLTDNQKPTINILHFKNDQWISNFETIQVKINDIGSGIKDWKATINDEWILMQYNHKKGILTYNFSDKKLVGSKHIFNLVVSDNVGNTNTISTTFFKKQIN</sequence>
<feature type="signal peptide" evidence="1">
    <location>
        <begin position="1"/>
        <end position="18"/>
    </location>
</feature>
<name>A0A1B8U0F0_9FLAO</name>
<dbReference type="OrthoDB" id="9810477at2"/>
<feature type="domain" description="M23ase beta-sheet core" evidence="2">
    <location>
        <begin position="49"/>
        <end position="108"/>
    </location>
</feature>
<dbReference type="AlphaFoldDB" id="A0A1B8U0F0"/>
<gene>
    <name evidence="3" type="ORF">LPB3_03105</name>
</gene>
<evidence type="ECO:0000256" key="1">
    <source>
        <dbReference type="SAM" id="SignalP"/>
    </source>
</evidence>
<reference evidence="4" key="1">
    <citation type="submission" date="2016-02" db="EMBL/GenBank/DDBJ databases">
        <authorList>
            <person name="Shin S.-K."/>
            <person name="Yi H."/>
            <person name="Kim E."/>
        </authorList>
    </citation>
    <scope>NUCLEOTIDE SEQUENCE [LARGE SCALE GENOMIC DNA]</scope>
    <source>
        <strain evidence="4">LPB0003</strain>
    </source>
</reference>
<evidence type="ECO:0000259" key="2">
    <source>
        <dbReference type="Pfam" id="PF01551"/>
    </source>
</evidence>
<dbReference type="STRING" id="1774273.LPB03_02005"/>
<evidence type="ECO:0000313" key="4">
    <source>
        <dbReference type="Proteomes" id="UP000092584"/>
    </source>
</evidence>
<dbReference type="InterPro" id="IPR050570">
    <property type="entry name" value="Cell_wall_metabolism_enzyme"/>
</dbReference>
<dbReference type="KEGG" id="pob:LPB03_02005"/>
<dbReference type="CDD" id="cd12797">
    <property type="entry name" value="M23_peptidase"/>
    <property type="match status" value="1"/>
</dbReference>
<feature type="chain" id="PRO_5008615842" evidence="1">
    <location>
        <begin position="19"/>
        <end position="567"/>
    </location>
</feature>
<comment type="caution">
    <text evidence="3">The sequence shown here is derived from an EMBL/GenBank/DDBJ whole genome shotgun (WGS) entry which is preliminary data.</text>
</comment>
<dbReference type="PANTHER" id="PTHR21666:SF270">
    <property type="entry name" value="MUREIN HYDROLASE ACTIVATOR ENVC"/>
    <property type="match status" value="1"/>
</dbReference>
<dbReference type="Gene3D" id="2.70.70.10">
    <property type="entry name" value="Glucose Permease (Domain IIA)"/>
    <property type="match status" value="1"/>
</dbReference>
<dbReference type="GO" id="GO:0004222">
    <property type="term" value="F:metalloendopeptidase activity"/>
    <property type="evidence" value="ECO:0007669"/>
    <property type="project" value="TreeGrafter"/>
</dbReference>
<dbReference type="Proteomes" id="UP000092584">
    <property type="component" value="Unassembled WGS sequence"/>
</dbReference>
<dbReference type="EMBL" id="LSFM01000018">
    <property type="protein sequence ID" value="OBY65363.1"/>
    <property type="molecule type" value="Genomic_DNA"/>
</dbReference>
<dbReference type="Pfam" id="PF01551">
    <property type="entry name" value="Peptidase_M23"/>
    <property type="match status" value="1"/>
</dbReference>